<accession>A0ABZ0RAF6</accession>
<sequence>MAASSESADLALLTGPDAGSMLATALPAWQLSSWAVHRVNHRPGAGVTVSYTVTARARGEGGRPTGSPREKYLCASTAQLSQTFTPTLVRLTHRDTAVWVWEYPNDPELPALPLAVTPSRISAFLGEKAAVELKSYRPTRRAVVKVTTRSGGSVFAKVLRPPAAQSLAKRHRMLGEAGVLAPRVVREDPSGLVLISTLPGEPLANWLARGLGEHSIALFDTLWNLQESLPAAAVHLTHRPAWADRVGHYAHAAAVALPGIAARAHAVASGVTQMMASLDPGPIVPVHGDFYEANIFVQRGPSAPAFAPALAPAPAFAHAPAPAPAAAPTGWIAGVIDVDSLGPGYRADDWACLLGHMSVLPHLAPTAYPHLRSILGQWCALLEQRLPAAPVYARAAGVTLSLVAGAARTDGTRWEHDALGRLREAEHWLSRARYLAGYGGNAYSRG</sequence>
<proteinExistence type="predicted"/>
<dbReference type="InterPro" id="IPR011009">
    <property type="entry name" value="Kinase-like_dom_sf"/>
</dbReference>
<evidence type="ECO:0000313" key="2">
    <source>
        <dbReference type="EMBL" id="WPJ88268.1"/>
    </source>
</evidence>
<feature type="domain" description="Aminoglycoside phosphotransferase" evidence="1">
    <location>
        <begin position="143"/>
        <end position="300"/>
    </location>
</feature>
<dbReference type="InterPro" id="IPR002575">
    <property type="entry name" value="Aminoglycoside_PTrfase"/>
</dbReference>
<organism evidence="2 3">
    <name type="scientific">Schaalia turicensis</name>
    <dbReference type="NCBI Taxonomy" id="131111"/>
    <lineage>
        <taxon>Bacteria</taxon>
        <taxon>Bacillati</taxon>
        <taxon>Actinomycetota</taxon>
        <taxon>Actinomycetes</taxon>
        <taxon>Actinomycetales</taxon>
        <taxon>Actinomycetaceae</taxon>
        <taxon>Schaalia</taxon>
    </lineage>
</organism>
<dbReference type="RefSeq" id="WP_274734853.1">
    <property type="nucleotide sequence ID" value="NZ_CP138854.1"/>
</dbReference>
<dbReference type="Proteomes" id="UP001323411">
    <property type="component" value="Chromosome"/>
</dbReference>
<gene>
    <name evidence="2" type="ORF">R0V15_05165</name>
</gene>
<protein>
    <submittedName>
        <fullName evidence="2">Aminoglycoside phosphotransferase family protein</fullName>
    </submittedName>
</protein>
<reference evidence="2 3" key="1">
    <citation type="submission" date="2023-10" db="EMBL/GenBank/DDBJ databases">
        <authorList>
            <person name="Choi B."/>
        </authorList>
    </citation>
    <scope>NUCLEOTIDE SEQUENCE [LARGE SCALE GENOMIC DNA]</scope>
    <source>
        <strain evidence="2 3">UMB5448B</strain>
    </source>
</reference>
<evidence type="ECO:0000313" key="3">
    <source>
        <dbReference type="Proteomes" id="UP001323411"/>
    </source>
</evidence>
<dbReference type="Gene3D" id="3.90.1200.10">
    <property type="match status" value="1"/>
</dbReference>
<keyword evidence="3" id="KW-1185">Reference proteome</keyword>
<dbReference type="Pfam" id="PF01636">
    <property type="entry name" value="APH"/>
    <property type="match status" value="1"/>
</dbReference>
<evidence type="ECO:0000259" key="1">
    <source>
        <dbReference type="Pfam" id="PF01636"/>
    </source>
</evidence>
<name>A0ABZ0RAF6_9ACTO</name>
<dbReference type="EMBL" id="CP138854">
    <property type="protein sequence ID" value="WPJ88268.1"/>
    <property type="molecule type" value="Genomic_DNA"/>
</dbReference>
<dbReference type="SUPFAM" id="SSF56112">
    <property type="entry name" value="Protein kinase-like (PK-like)"/>
    <property type="match status" value="1"/>
</dbReference>